<sequence>MRRGMNPEMICNEENEVIGISLDADFCSEHEWGIKGIKAALGIPLTCETEDSLGIKARATTVFNEEDFFFEQRDSGICLTFESHRYDKLGWNNRSLWLDDAKDVVAAWDKKSFGVVVSNKYQEFMLALYEAFGNMDVAIWKGSSEAFKSGGLYIFIVSRIPEDIKQQMFDSDLGYFRLKKATEATNIREILKEAGKDFFALRPRWTDGNESKGLEFFLNPKEQDKYNTGWFTLDELLEWAQDRGPVIKQ</sequence>
<name>A0A0G0PYE6_UNCC2</name>
<reference evidence="1 2" key="1">
    <citation type="journal article" date="2015" name="Nature">
        <title>rRNA introns, odd ribosomes, and small enigmatic genomes across a large radiation of phyla.</title>
        <authorList>
            <person name="Brown C.T."/>
            <person name="Hug L.A."/>
            <person name="Thomas B.C."/>
            <person name="Sharon I."/>
            <person name="Castelle C.J."/>
            <person name="Singh A."/>
            <person name="Wilkins M.J."/>
            <person name="Williams K.H."/>
            <person name="Banfield J.F."/>
        </authorList>
    </citation>
    <scope>NUCLEOTIDE SEQUENCE [LARGE SCALE GENOMIC DNA]</scope>
</reference>
<protein>
    <submittedName>
        <fullName evidence="1">Uncharacterized protein</fullName>
    </submittedName>
</protein>
<accession>A0A0G0PYE6</accession>
<evidence type="ECO:0000313" key="1">
    <source>
        <dbReference type="EMBL" id="KKQ94446.1"/>
    </source>
</evidence>
<proteinExistence type="predicted"/>
<gene>
    <name evidence="1" type="ORF">UT18_C0010G0018</name>
</gene>
<dbReference type="Proteomes" id="UP000034207">
    <property type="component" value="Unassembled WGS sequence"/>
</dbReference>
<comment type="caution">
    <text evidence="1">The sequence shown here is derived from an EMBL/GenBank/DDBJ whole genome shotgun (WGS) entry which is preliminary data.</text>
</comment>
<evidence type="ECO:0000313" key="2">
    <source>
        <dbReference type="Proteomes" id="UP000034207"/>
    </source>
</evidence>
<dbReference type="AlphaFoldDB" id="A0A0G0PYE6"/>
<organism evidence="1 2">
    <name type="scientific">candidate division CPR2 bacterium GW2011_GWC2_39_10</name>
    <dbReference type="NCBI Taxonomy" id="1618345"/>
    <lineage>
        <taxon>Bacteria</taxon>
        <taxon>Bacteria division CPR2</taxon>
    </lineage>
</organism>
<dbReference type="EMBL" id="LBVV01000010">
    <property type="protein sequence ID" value="KKQ94446.1"/>
    <property type="molecule type" value="Genomic_DNA"/>
</dbReference>